<dbReference type="SUPFAM" id="SSF48403">
    <property type="entry name" value="Ankyrin repeat"/>
    <property type="match status" value="1"/>
</dbReference>
<feature type="region of interest" description="Disordered" evidence="2">
    <location>
        <begin position="787"/>
        <end position="866"/>
    </location>
</feature>
<proteinExistence type="predicted"/>
<sequence>MNEVDEQGWGHVHHAAFNGYVKSVERFVTAMEDQLEFTTQDNLHSTPLLCATMSGNIEMIQKLLDLGAQIDYKDNRNHGVVEIAATKNFVETLEYFIKLNNPKLPVWKNLIKFLSSSEDDEAEAAGKVLRILTTATQDGPSPNLEPFVDSDGVLAIVKVITGFVGEEAKVQAFNVLVNIIENDRVKQQVLKGGGIPPSVKLLKSENKALLLPLLVVLKELCKDKQYADPVVANGAIPAIVKVCQTVNDNDIFVQAIDALGNIAESDPEHRTTVGGTPGLFSTLVNLFEDCTSKALVLSLTMAIAKMVRGDKNNQEKYVNEYGASPLIMLVRVRNKDIQLSAIEALYCLADGNDFAQKAILEEGAVMPLINLLKRTRAPDVQEMSAMALWALAGDDLNERRSMAGMMGVPLLIEFVTSLSETLHYIGAEGLAVLAQGPHSKATLIGHANGVQPMVRLLKSDKEYIVACAMNAIRYLCVGTGYVPHPKNQATVQQARGIKSLIALMVNSRNELIQVQAALTLACVSLGNKENEEHIAENLDFSFIHVLRLLYSENEQVKLLAGEALAAFAFNNVSQQREIAESGGVRMHNFLSFLESKDEYCRCSGAFQIVVLARIVPDEDQASSSAIGIKLLVDLLEFSQKEQIQALTCDCLARLAHTRAGVPAAIVSINGVELLCRLMMSQTEQVRYCAAVALGYLTFDHTAERQLLRRCREQPYLVKVLLYHTKYGKISKSFLEGWNHCKHIGLPPIPEKPKFITAKDSITYLSSIKEQPPHARPLTILSMGADTATGETATTSGHHSSPLGLFRDDRTATNVTGRSSRVSRATATFAQNTPRSDADLTPAETPKNEDAPMVTSEVTENPTEDRL</sequence>
<dbReference type="InterPro" id="IPR043379">
    <property type="entry name" value="ANKAR"/>
</dbReference>
<reference evidence="3" key="1">
    <citation type="journal article" date="2008" name="Nature">
        <title>The amphioxus genome and the evolution of the chordate karyotype.</title>
        <authorList>
            <consortium name="US DOE Joint Genome Institute (JGI-PGF)"/>
            <person name="Putnam N.H."/>
            <person name="Butts T."/>
            <person name="Ferrier D.E.K."/>
            <person name="Furlong R.F."/>
            <person name="Hellsten U."/>
            <person name="Kawashima T."/>
            <person name="Robinson-Rechavi M."/>
            <person name="Shoguchi E."/>
            <person name="Terry A."/>
            <person name="Yu J.-K."/>
            <person name="Benito-Gutierrez E.L."/>
            <person name="Dubchak I."/>
            <person name="Garcia-Fernandez J."/>
            <person name="Gibson-Brown J.J."/>
            <person name="Grigoriev I.V."/>
            <person name="Horton A.C."/>
            <person name="de Jong P.J."/>
            <person name="Jurka J."/>
            <person name="Kapitonov V.V."/>
            <person name="Kohara Y."/>
            <person name="Kuroki Y."/>
            <person name="Lindquist E."/>
            <person name="Lucas S."/>
            <person name="Osoegawa K."/>
            <person name="Pennacchio L.A."/>
            <person name="Salamov A.A."/>
            <person name="Satou Y."/>
            <person name="Sauka-Spengler T."/>
            <person name="Schmutz J."/>
            <person name="Shin-I T."/>
            <person name="Toyoda A."/>
            <person name="Bronner-Fraser M."/>
            <person name="Fujiyama A."/>
            <person name="Holland L.Z."/>
            <person name="Holland P.W.H."/>
            <person name="Satoh N."/>
            <person name="Rokhsar D.S."/>
        </authorList>
    </citation>
    <scope>NUCLEOTIDE SEQUENCE [LARGE SCALE GENOMIC DNA]</scope>
    <source>
        <strain evidence="3">S238N-H82</strain>
        <tissue evidence="3">Testes</tissue>
    </source>
</reference>
<dbReference type="PROSITE" id="PS50088">
    <property type="entry name" value="ANK_REPEAT"/>
    <property type="match status" value="1"/>
</dbReference>
<dbReference type="PANTHER" id="PTHR46464">
    <property type="entry name" value="ANK_REP_REGION DOMAIN-CONTAINING PROTEIN"/>
    <property type="match status" value="1"/>
</dbReference>
<dbReference type="InterPro" id="IPR002110">
    <property type="entry name" value="Ankyrin_rpt"/>
</dbReference>
<feature type="compositionally biased region" description="Low complexity" evidence="2">
    <location>
        <begin position="787"/>
        <end position="800"/>
    </location>
</feature>
<dbReference type="Pfam" id="PF12796">
    <property type="entry name" value="Ank_2"/>
    <property type="match status" value="1"/>
</dbReference>
<name>C3ZBA2_BRAFL</name>
<dbReference type="SMART" id="SM00248">
    <property type="entry name" value="ANK"/>
    <property type="match status" value="2"/>
</dbReference>
<organism>
    <name type="scientific">Branchiostoma floridae</name>
    <name type="common">Florida lancelet</name>
    <name type="synonym">Amphioxus</name>
    <dbReference type="NCBI Taxonomy" id="7739"/>
    <lineage>
        <taxon>Eukaryota</taxon>
        <taxon>Metazoa</taxon>
        <taxon>Chordata</taxon>
        <taxon>Cephalochordata</taxon>
        <taxon>Leptocardii</taxon>
        <taxon>Amphioxiformes</taxon>
        <taxon>Branchiostomatidae</taxon>
        <taxon>Branchiostoma</taxon>
    </lineage>
</organism>
<keyword evidence="1" id="KW-0040">ANK repeat</keyword>
<dbReference type="InterPro" id="IPR036770">
    <property type="entry name" value="Ankyrin_rpt-contain_sf"/>
</dbReference>
<dbReference type="AlphaFoldDB" id="C3ZBA2"/>
<evidence type="ECO:0000313" key="3">
    <source>
        <dbReference type="EMBL" id="EEN50139.1"/>
    </source>
</evidence>
<accession>C3ZBA2</accession>
<dbReference type="Gene3D" id="1.25.10.10">
    <property type="entry name" value="Leucine-rich Repeat Variant"/>
    <property type="match status" value="3"/>
</dbReference>
<dbReference type="InterPro" id="IPR016024">
    <property type="entry name" value="ARM-type_fold"/>
</dbReference>
<dbReference type="SUPFAM" id="SSF48371">
    <property type="entry name" value="ARM repeat"/>
    <property type="match status" value="1"/>
</dbReference>
<feature type="repeat" description="ANK" evidence="1">
    <location>
        <begin position="43"/>
        <end position="75"/>
    </location>
</feature>
<dbReference type="PROSITE" id="PS50297">
    <property type="entry name" value="ANK_REP_REGION"/>
    <property type="match status" value="1"/>
</dbReference>
<evidence type="ECO:0000256" key="2">
    <source>
        <dbReference type="SAM" id="MobiDB-lite"/>
    </source>
</evidence>
<gene>
    <name evidence="3" type="ORF">BRAFLDRAFT_118772</name>
</gene>
<dbReference type="SMART" id="SM00185">
    <property type="entry name" value="ARM"/>
    <property type="match status" value="8"/>
</dbReference>
<dbReference type="InterPro" id="IPR011989">
    <property type="entry name" value="ARM-like"/>
</dbReference>
<dbReference type="EMBL" id="GG666603">
    <property type="protein sequence ID" value="EEN50139.1"/>
    <property type="molecule type" value="Genomic_DNA"/>
</dbReference>
<dbReference type="InParanoid" id="C3ZBA2"/>
<dbReference type="PANTHER" id="PTHR46464:SF2">
    <property type="entry name" value="ANKYRIN AND ARMADILLO REPEAT-CONTAINING PROTEIN"/>
    <property type="match status" value="1"/>
</dbReference>
<protein>
    <submittedName>
        <fullName evidence="3">Uncharacterized protein</fullName>
    </submittedName>
</protein>
<evidence type="ECO:0000256" key="1">
    <source>
        <dbReference type="PROSITE-ProRule" id="PRU00023"/>
    </source>
</evidence>
<dbReference type="InterPro" id="IPR000225">
    <property type="entry name" value="Armadillo"/>
</dbReference>
<dbReference type="Gene3D" id="1.25.40.20">
    <property type="entry name" value="Ankyrin repeat-containing domain"/>
    <property type="match status" value="1"/>
</dbReference>
<feature type="compositionally biased region" description="Polar residues" evidence="2">
    <location>
        <begin position="811"/>
        <end position="834"/>
    </location>
</feature>
<dbReference type="eggNOG" id="ENOG502QXSY">
    <property type="taxonomic scope" value="Eukaryota"/>
</dbReference>